<gene>
    <name evidence="2" type="ORF">EYC80_006025</name>
</gene>
<dbReference type="EMBL" id="VIGI01000003">
    <property type="protein sequence ID" value="KAB8302661.1"/>
    <property type="molecule type" value="Genomic_DNA"/>
</dbReference>
<sequence>MSSRTHRKLSPLTTDWKNRSQSSINSDAAVFYSAQGHPTPIELEQKTPPPYSSRTHPRTMSSPQDFKPIKMDRQDSGFAENIAYMPTHLRTSSRPSSKSSSHNPRPSLNSTRKSSSRSKDCSGHSSSASSTTSRSTPKRSPKSPRSSTSHSRPNLSARHHHSQTLSSPPQYQFFHFPSLSDDLSQETSNADAAPPPPPPATVHYWTSDQTRRLEYAAIDAASKGIRGFIARCIPDCFLPVEKRGTRFCEENMRERDDDAGSVRRYRLVMEDDIENEIKGEKIQAKAQRDIGARRHFSFIFDTHLHKVEIYEFGGQTLMLYIGVGLNTRKGALAAAIFKLQRPRKLLPYVSSIDHPDDDSASIKMWEARYNAETNLIPYSKPNCSICTLYLPSMSSERCLSGVQKYNSKS</sequence>
<dbReference type="AlphaFoldDB" id="A0A5N6KGG1"/>
<feature type="compositionally biased region" description="Polar residues" evidence="1">
    <location>
        <begin position="11"/>
        <end position="26"/>
    </location>
</feature>
<evidence type="ECO:0000313" key="2">
    <source>
        <dbReference type="EMBL" id="KAB8302661.1"/>
    </source>
</evidence>
<feature type="region of interest" description="Disordered" evidence="1">
    <location>
        <begin position="1"/>
        <end position="176"/>
    </location>
</feature>
<name>A0A5N6KGG1_MONLA</name>
<feature type="compositionally biased region" description="Low complexity" evidence="1">
    <location>
        <begin position="123"/>
        <end position="135"/>
    </location>
</feature>
<feature type="compositionally biased region" description="Polar residues" evidence="1">
    <location>
        <begin position="52"/>
        <end position="64"/>
    </location>
</feature>
<evidence type="ECO:0000256" key="1">
    <source>
        <dbReference type="SAM" id="MobiDB-lite"/>
    </source>
</evidence>
<feature type="compositionally biased region" description="Low complexity" evidence="1">
    <location>
        <begin position="143"/>
        <end position="153"/>
    </location>
</feature>
<reference evidence="2 3" key="1">
    <citation type="submission" date="2019-06" db="EMBL/GenBank/DDBJ databases">
        <title>Genome Sequence of the Brown Rot Fungal Pathogen Monilinia laxa.</title>
        <authorList>
            <person name="De Miccolis Angelini R.M."/>
            <person name="Landi L."/>
            <person name="Abate D."/>
            <person name="Pollastro S."/>
            <person name="Romanazzi G."/>
            <person name="Faretra F."/>
        </authorList>
    </citation>
    <scope>NUCLEOTIDE SEQUENCE [LARGE SCALE GENOMIC DNA]</scope>
    <source>
        <strain evidence="2 3">Mlax316</strain>
    </source>
</reference>
<accession>A0A5N6KGG1</accession>
<feature type="compositionally biased region" description="Polar residues" evidence="1">
    <location>
        <begin position="181"/>
        <end position="190"/>
    </location>
</feature>
<evidence type="ECO:0000313" key="3">
    <source>
        <dbReference type="Proteomes" id="UP000326757"/>
    </source>
</evidence>
<feature type="compositionally biased region" description="Low complexity" evidence="1">
    <location>
        <begin position="90"/>
        <end position="113"/>
    </location>
</feature>
<keyword evidence="3" id="KW-1185">Reference proteome</keyword>
<feature type="region of interest" description="Disordered" evidence="1">
    <location>
        <begin position="181"/>
        <end position="200"/>
    </location>
</feature>
<dbReference type="OrthoDB" id="5366332at2759"/>
<protein>
    <submittedName>
        <fullName evidence="2">Uncharacterized protein</fullName>
    </submittedName>
</protein>
<dbReference type="Proteomes" id="UP000326757">
    <property type="component" value="Unassembled WGS sequence"/>
</dbReference>
<comment type="caution">
    <text evidence="2">The sequence shown here is derived from an EMBL/GenBank/DDBJ whole genome shotgun (WGS) entry which is preliminary data.</text>
</comment>
<proteinExistence type="predicted"/>
<organism evidence="2 3">
    <name type="scientific">Monilinia laxa</name>
    <name type="common">Brown rot fungus</name>
    <name type="synonym">Sclerotinia laxa</name>
    <dbReference type="NCBI Taxonomy" id="61186"/>
    <lineage>
        <taxon>Eukaryota</taxon>
        <taxon>Fungi</taxon>
        <taxon>Dikarya</taxon>
        <taxon>Ascomycota</taxon>
        <taxon>Pezizomycotina</taxon>
        <taxon>Leotiomycetes</taxon>
        <taxon>Helotiales</taxon>
        <taxon>Sclerotiniaceae</taxon>
        <taxon>Monilinia</taxon>
    </lineage>
</organism>